<organism evidence="6 7">
    <name type="scientific">Pararobbsia alpina</name>
    <dbReference type="NCBI Taxonomy" id="621374"/>
    <lineage>
        <taxon>Bacteria</taxon>
        <taxon>Pseudomonadati</taxon>
        <taxon>Pseudomonadota</taxon>
        <taxon>Betaproteobacteria</taxon>
        <taxon>Burkholderiales</taxon>
        <taxon>Burkholderiaceae</taxon>
        <taxon>Pararobbsia</taxon>
    </lineage>
</organism>
<evidence type="ECO:0000313" key="6">
    <source>
        <dbReference type="EMBL" id="CAB3803926.1"/>
    </source>
</evidence>
<keyword evidence="7" id="KW-1185">Reference proteome</keyword>
<dbReference type="GO" id="GO:0016853">
    <property type="term" value="F:isomerase activity"/>
    <property type="evidence" value="ECO:0007669"/>
    <property type="project" value="UniProtKB-ARBA"/>
</dbReference>
<dbReference type="Proteomes" id="UP000494115">
    <property type="component" value="Unassembled WGS sequence"/>
</dbReference>
<comment type="cofactor">
    <cofactor evidence="1">
        <name>Mg(2+)</name>
        <dbReference type="ChEBI" id="CHEBI:18420"/>
    </cofactor>
</comment>
<evidence type="ECO:0000313" key="7">
    <source>
        <dbReference type="Proteomes" id="UP000494115"/>
    </source>
</evidence>
<feature type="domain" description="Fumarylacetoacetase-like C-terminal" evidence="5">
    <location>
        <begin position="75"/>
        <end position="279"/>
    </location>
</feature>
<reference evidence="6 7" key="1">
    <citation type="submission" date="2020-04" db="EMBL/GenBank/DDBJ databases">
        <authorList>
            <person name="De Canck E."/>
        </authorList>
    </citation>
    <scope>NUCLEOTIDE SEQUENCE [LARGE SCALE GENOMIC DNA]</scope>
    <source>
        <strain evidence="6 7">LMG 28138</strain>
    </source>
</reference>
<dbReference type="Pfam" id="PF01557">
    <property type="entry name" value="FAA_hydrolase"/>
    <property type="match status" value="1"/>
</dbReference>
<evidence type="ECO:0000256" key="4">
    <source>
        <dbReference type="ARBA" id="ARBA00022801"/>
    </source>
</evidence>
<dbReference type="FunFam" id="3.90.850.10:FF:000002">
    <property type="entry name" value="2-hydroxyhepta-2,4-diene-1,7-dioate isomerase"/>
    <property type="match status" value="1"/>
</dbReference>
<accession>A0A6S7BKU3</accession>
<dbReference type="GO" id="GO:0046872">
    <property type="term" value="F:metal ion binding"/>
    <property type="evidence" value="ECO:0007669"/>
    <property type="project" value="UniProtKB-KW"/>
</dbReference>
<dbReference type="InterPro" id="IPR011234">
    <property type="entry name" value="Fumarylacetoacetase-like_C"/>
</dbReference>
<dbReference type="GO" id="GO:0019752">
    <property type="term" value="P:carboxylic acid metabolic process"/>
    <property type="evidence" value="ECO:0007669"/>
    <property type="project" value="UniProtKB-ARBA"/>
</dbReference>
<keyword evidence="4" id="KW-0378">Hydrolase</keyword>
<dbReference type="SUPFAM" id="SSF56529">
    <property type="entry name" value="FAH"/>
    <property type="match status" value="1"/>
</dbReference>
<name>A0A6S7BKU3_9BURK</name>
<dbReference type="PANTHER" id="PTHR42796">
    <property type="entry name" value="FUMARYLACETOACETATE HYDROLASE DOMAIN-CONTAINING PROTEIN 2A-RELATED"/>
    <property type="match status" value="1"/>
</dbReference>
<evidence type="ECO:0000256" key="1">
    <source>
        <dbReference type="ARBA" id="ARBA00001946"/>
    </source>
</evidence>
<dbReference type="InterPro" id="IPR051121">
    <property type="entry name" value="FAH"/>
</dbReference>
<gene>
    <name evidence="6" type="primary">yisK</name>
    <name evidence="6" type="ORF">LMG28138_05428</name>
</gene>
<dbReference type="EMBL" id="CADIKM010000059">
    <property type="protein sequence ID" value="CAB3803926.1"/>
    <property type="molecule type" value="Genomic_DNA"/>
</dbReference>
<evidence type="ECO:0000256" key="2">
    <source>
        <dbReference type="ARBA" id="ARBA00010211"/>
    </source>
</evidence>
<sequence length="283" mass="30610">MRFAMFEVEGRRGLAAEHDGSFHGMFADNESYPGELGTLIATGADLSAVAKLLEGGPAVNLAHARLLPPLSHPRKIICVGLNYRAHSSEAGFEEQTYPTVFARFATSLIGHGDPIQMPVRSSQLDYEGELVAVIGKPGYNIGKEAALDHVAGYSIFNDATLRDYQFRTPQWTMGKNFDGTGALGPYFVPANELAPGCRGLRIQTRLNGKVMQNASISDMIFDVQMLVSLLSEVFTLEAGDLIVTGTPAGGMARKPQLWMRPGDVCEVEIDKLGVLRNTVAAPR</sequence>
<protein>
    <recommendedName>
        <fullName evidence="5">Fumarylacetoacetase-like C-terminal domain-containing protein</fullName>
    </recommendedName>
</protein>
<proteinExistence type="inferred from homology"/>
<evidence type="ECO:0000256" key="3">
    <source>
        <dbReference type="ARBA" id="ARBA00022723"/>
    </source>
</evidence>
<keyword evidence="3" id="KW-0479">Metal-binding</keyword>
<dbReference type="GO" id="GO:0016787">
    <property type="term" value="F:hydrolase activity"/>
    <property type="evidence" value="ECO:0007669"/>
    <property type="project" value="UniProtKB-KW"/>
</dbReference>
<comment type="similarity">
    <text evidence="2">Belongs to the FAH family.</text>
</comment>
<dbReference type="InterPro" id="IPR036663">
    <property type="entry name" value="Fumarylacetoacetase_C_sf"/>
</dbReference>
<dbReference type="PANTHER" id="PTHR42796:SF4">
    <property type="entry name" value="FUMARYLACETOACETATE HYDROLASE DOMAIN-CONTAINING PROTEIN 2A"/>
    <property type="match status" value="1"/>
</dbReference>
<evidence type="ECO:0000259" key="5">
    <source>
        <dbReference type="Pfam" id="PF01557"/>
    </source>
</evidence>
<dbReference type="Gene3D" id="3.90.850.10">
    <property type="entry name" value="Fumarylacetoacetase-like, C-terminal domain"/>
    <property type="match status" value="1"/>
</dbReference>
<dbReference type="AlphaFoldDB" id="A0A6S7BKU3"/>
<dbReference type="RefSeq" id="WP_175107995.1">
    <property type="nucleotide sequence ID" value="NZ_CADIKM010000059.1"/>
</dbReference>